<dbReference type="RefSeq" id="XP_035787912.1">
    <property type="nucleotide sequence ID" value="XM_035932019.1"/>
</dbReference>
<evidence type="ECO:0000313" key="1">
    <source>
        <dbReference type="EnsemblMetazoa" id="AALB005242-PA"/>
    </source>
</evidence>
<dbReference type="Proteomes" id="UP000069272">
    <property type="component" value="Chromosome 3L"/>
</dbReference>
<evidence type="ECO:0000313" key="2">
    <source>
        <dbReference type="Proteomes" id="UP000069272"/>
    </source>
</evidence>
<organism evidence="1 2">
    <name type="scientific">Anopheles albimanus</name>
    <name type="common">New world malaria mosquito</name>
    <dbReference type="NCBI Taxonomy" id="7167"/>
    <lineage>
        <taxon>Eukaryota</taxon>
        <taxon>Metazoa</taxon>
        <taxon>Ecdysozoa</taxon>
        <taxon>Arthropoda</taxon>
        <taxon>Hexapoda</taxon>
        <taxon>Insecta</taxon>
        <taxon>Pterygota</taxon>
        <taxon>Neoptera</taxon>
        <taxon>Endopterygota</taxon>
        <taxon>Diptera</taxon>
        <taxon>Nematocera</taxon>
        <taxon>Culicoidea</taxon>
        <taxon>Culicidae</taxon>
        <taxon>Anophelinae</taxon>
        <taxon>Anopheles</taxon>
    </lineage>
</organism>
<reference evidence="1" key="2">
    <citation type="submission" date="2022-08" db="UniProtKB">
        <authorList>
            <consortium name="EnsemblMetazoa"/>
        </authorList>
    </citation>
    <scope>IDENTIFICATION</scope>
    <source>
        <strain evidence="1">STECLA/ALBI9_A</strain>
    </source>
</reference>
<dbReference type="STRING" id="7167.A0A182FFF0"/>
<proteinExistence type="predicted"/>
<dbReference type="OrthoDB" id="7737321at2759"/>
<dbReference type="VEuPathDB" id="VectorBase:AALB005242"/>
<name>A0A182FFF0_ANOAL</name>
<keyword evidence="2" id="KW-1185">Reference proteome</keyword>
<dbReference type="GeneID" id="118464576"/>
<dbReference type="EnsemblMetazoa" id="AALB005242-RA">
    <property type="protein sequence ID" value="AALB005242-PA"/>
    <property type="gene ID" value="AALB005242"/>
</dbReference>
<dbReference type="AlphaFoldDB" id="A0A182FFF0"/>
<protein>
    <submittedName>
        <fullName evidence="1">Uncharacterized protein</fullName>
    </submittedName>
</protein>
<dbReference type="KEGG" id="aali:118464576"/>
<sequence>MASRIILDTVRMLAYEASASSESKEDPGSVPVPVHYGKATRSKELGCKLGLLPVSVCVSLPPNTPLKLSKHVVQRMVYSLMKDSEHKGYETPKKPCGKPKKPCDTPKPYHSSEETYKKPCEHKQPCSCSVETYEPPKKVYTYGASAEVRHVPKNPKPYYSYHGSAEAVYGHKKPCEHKQPCSCSAESYEQPKKSYSYPASSSGESHVVTKSYGYTTKQPHGYPATASAEYSKPCEHKKPCSCSAESYEKPSYGYTKKPACTSGETGYPKPLKSVYGVHGQSSVESADSYVNKKEGHGYTYNVPSSVESYGPPKHAYKPPQKVAYHPTPKPEVPCYKSTTPAPHPTGYVKSYTTAHPAPCAATHAPPAYHPYTDAPRYPSNQASSAGNYPHPVYNHKDHSSPTYPTAAVQKYQYNLQH</sequence>
<reference evidence="1 2" key="1">
    <citation type="journal article" date="2017" name="G3 (Bethesda)">
        <title>The Physical Genome Mapping of Anopheles albimanus Corrected Scaffold Misassemblies and Identified Interarm Rearrangements in Genus Anopheles.</title>
        <authorList>
            <person name="Artemov G.N."/>
            <person name="Peery A.N."/>
            <person name="Jiang X."/>
            <person name="Tu Z."/>
            <person name="Stegniy V.N."/>
            <person name="Sharakhova M.V."/>
            <person name="Sharakhov I.V."/>
        </authorList>
    </citation>
    <scope>NUCLEOTIDE SEQUENCE [LARGE SCALE GENOMIC DNA]</scope>
    <source>
        <strain evidence="1 2">ALBI9_A</strain>
    </source>
</reference>
<dbReference type="VEuPathDB" id="VectorBase:AALB20_030140"/>
<accession>A0A182FFF0</accession>